<dbReference type="AlphaFoldDB" id="A0A0C3AL55"/>
<protein>
    <submittedName>
        <fullName evidence="1">Uncharacterized protein</fullName>
    </submittedName>
</protein>
<gene>
    <name evidence="1" type="ORF">M408DRAFT_30722</name>
</gene>
<proteinExistence type="predicted"/>
<organism evidence="1 2">
    <name type="scientific">Serendipita vermifera MAFF 305830</name>
    <dbReference type="NCBI Taxonomy" id="933852"/>
    <lineage>
        <taxon>Eukaryota</taxon>
        <taxon>Fungi</taxon>
        <taxon>Dikarya</taxon>
        <taxon>Basidiomycota</taxon>
        <taxon>Agaricomycotina</taxon>
        <taxon>Agaricomycetes</taxon>
        <taxon>Sebacinales</taxon>
        <taxon>Serendipitaceae</taxon>
        <taxon>Serendipita</taxon>
    </lineage>
</organism>
<evidence type="ECO:0000313" key="2">
    <source>
        <dbReference type="Proteomes" id="UP000054097"/>
    </source>
</evidence>
<keyword evidence="2" id="KW-1185">Reference proteome</keyword>
<evidence type="ECO:0000313" key="1">
    <source>
        <dbReference type="EMBL" id="KIM20031.1"/>
    </source>
</evidence>
<reference evidence="2" key="2">
    <citation type="submission" date="2015-01" db="EMBL/GenBank/DDBJ databases">
        <title>Evolutionary Origins and Diversification of the Mycorrhizal Mutualists.</title>
        <authorList>
            <consortium name="DOE Joint Genome Institute"/>
            <consortium name="Mycorrhizal Genomics Consortium"/>
            <person name="Kohler A."/>
            <person name="Kuo A."/>
            <person name="Nagy L.G."/>
            <person name="Floudas D."/>
            <person name="Copeland A."/>
            <person name="Barry K.W."/>
            <person name="Cichocki N."/>
            <person name="Veneault-Fourrey C."/>
            <person name="LaButti K."/>
            <person name="Lindquist E.A."/>
            <person name="Lipzen A."/>
            <person name="Lundell T."/>
            <person name="Morin E."/>
            <person name="Murat C."/>
            <person name="Riley R."/>
            <person name="Ohm R."/>
            <person name="Sun H."/>
            <person name="Tunlid A."/>
            <person name="Henrissat B."/>
            <person name="Grigoriev I.V."/>
            <person name="Hibbett D.S."/>
            <person name="Martin F."/>
        </authorList>
    </citation>
    <scope>NUCLEOTIDE SEQUENCE [LARGE SCALE GENOMIC DNA]</scope>
    <source>
        <strain evidence="2">MAFF 305830</strain>
    </source>
</reference>
<dbReference type="Proteomes" id="UP000054097">
    <property type="component" value="Unassembled WGS sequence"/>
</dbReference>
<reference evidence="1 2" key="1">
    <citation type="submission" date="2014-04" db="EMBL/GenBank/DDBJ databases">
        <authorList>
            <consortium name="DOE Joint Genome Institute"/>
            <person name="Kuo A."/>
            <person name="Zuccaro A."/>
            <person name="Kohler A."/>
            <person name="Nagy L.G."/>
            <person name="Floudas D."/>
            <person name="Copeland A."/>
            <person name="Barry K.W."/>
            <person name="Cichocki N."/>
            <person name="Veneault-Fourrey C."/>
            <person name="LaButti K."/>
            <person name="Lindquist E.A."/>
            <person name="Lipzen A."/>
            <person name="Lundell T."/>
            <person name="Morin E."/>
            <person name="Murat C."/>
            <person name="Sun H."/>
            <person name="Tunlid A."/>
            <person name="Henrissat B."/>
            <person name="Grigoriev I.V."/>
            <person name="Hibbett D.S."/>
            <person name="Martin F."/>
            <person name="Nordberg H.P."/>
            <person name="Cantor M.N."/>
            <person name="Hua S.X."/>
        </authorList>
    </citation>
    <scope>NUCLEOTIDE SEQUENCE [LARGE SCALE GENOMIC DNA]</scope>
    <source>
        <strain evidence="1 2">MAFF 305830</strain>
    </source>
</reference>
<dbReference type="HOGENOM" id="CLU_1918374_0_0_1"/>
<sequence length="132" mass="14845">MPNLKLLGATTRQLFSLTKPTIKQPLSLSIEVAEILSPESNIANNVNNMAPDWPHEVCGRILLDEAWHEVVSLLETNAQWWGRRTHLSVEVFNKLNAFGHGLYDRSDTRYNEHIRSQISAALDKAISDPVTA</sequence>
<accession>A0A0C3AL55</accession>
<name>A0A0C3AL55_SERVB</name>
<dbReference type="EMBL" id="KN824487">
    <property type="protein sequence ID" value="KIM20031.1"/>
    <property type="molecule type" value="Genomic_DNA"/>
</dbReference>